<sequence length="435" mass="47390">MPSTFSACVERRVFDALAAELVRETDNCLDQGADVLLSVPGHPAATTPFIGAGRGDELVFSAETTPEEVREFCFGSPGAAFGFVSYTYGMLLRGVTSAKPLDFPLGHLRKYAATAGYDEATGTVTMSGEARAMDGLRKRLARIERNPPDADWPLPLSAGPQEGPELSLPRKEYEAGVRETLARIRAGDVYQLNLSTRFRVKRPELDPAGFFLNLWSRRPAPFYAWFASGTRRVVSTSPERFLRVRGKEVLSQPIKGTLRLEDGENAQGLAARLTGSAKEDAELSMIVDLIRNDISAHCEVGSVRVAAHKSVFQVDRLLQMYSDVSGVLRTDRDCLDLFFEAFPGGSVTGCPKASAMAVIDQLEPHSRGVYCGSMLLVRGERDMDSSVAIRTAVCDMQTGILEFWAGSGIVVDSDPASEYQETMAKADKFLTPEAP</sequence>
<dbReference type="EMBL" id="WODC01000004">
    <property type="protein sequence ID" value="MUM77583.1"/>
    <property type="molecule type" value="Genomic_DNA"/>
</dbReference>
<dbReference type="PANTHER" id="PTHR11236:SF9">
    <property type="entry name" value="ANTHRANILATE SYNTHASE COMPONENT 1"/>
    <property type="match status" value="1"/>
</dbReference>
<dbReference type="GO" id="GO:0000162">
    <property type="term" value="P:L-tryptophan biosynthetic process"/>
    <property type="evidence" value="ECO:0007669"/>
    <property type="project" value="TreeGrafter"/>
</dbReference>
<dbReference type="SUPFAM" id="SSF56322">
    <property type="entry name" value="ADC synthase"/>
    <property type="match status" value="1"/>
</dbReference>
<dbReference type="PRINTS" id="PR00095">
    <property type="entry name" value="ANTSNTHASEI"/>
</dbReference>
<dbReference type="Proteomes" id="UP000461162">
    <property type="component" value="Unassembled WGS sequence"/>
</dbReference>
<feature type="region of interest" description="Disordered" evidence="1">
    <location>
        <begin position="147"/>
        <end position="167"/>
    </location>
</feature>
<evidence type="ECO:0000313" key="4">
    <source>
        <dbReference type="Proteomes" id="UP000461162"/>
    </source>
</evidence>
<dbReference type="InterPro" id="IPR019999">
    <property type="entry name" value="Anth_synth_I-like"/>
</dbReference>
<name>A0A7K1KND3_9BACT</name>
<accession>A0A7K1KND3</accession>
<dbReference type="Pfam" id="PF00425">
    <property type="entry name" value="Chorismate_bind"/>
    <property type="match status" value="1"/>
</dbReference>
<evidence type="ECO:0000256" key="1">
    <source>
        <dbReference type="SAM" id="MobiDB-lite"/>
    </source>
</evidence>
<dbReference type="PANTHER" id="PTHR11236">
    <property type="entry name" value="AMINOBENZOATE/ANTHRANILATE SYNTHASE"/>
    <property type="match status" value="1"/>
</dbReference>
<gene>
    <name evidence="3" type="ORF">GKC30_08060</name>
</gene>
<dbReference type="AlphaFoldDB" id="A0A7K1KND3"/>
<feature type="domain" description="Chorismate-utilising enzyme C-terminal" evidence="2">
    <location>
        <begin position="170"/>
        <end position="425"/>
    </location>
</feature>
<comment type="caution">
    <text evidence="3">The sequence shown here is derived from an EMBL/GenBank/DDBJ whole genome shotgun (WGS) entry which is preliminary data.</text>
</comment>
<protein>
    <submittedName>
        <fullName evidence="3">Anthranilate synthase component I family protein</fullName>
    </submittedName>
</protein>
<evidence type="ECO:0000313" key="3">
    <source>
        <dbReference type="EMBL" id="MUM77583.1"/>
    </source>
</evidence>
<evidence type="ECO:0000259" key="2">
    <source>
        <dbReference type="Pfam" id="PF00425"/>
    </source>
</evidence>
<dbReference type="Gene3D" id="3.60.120.10">
    <property type="entry name" value="Anthranilate synthase"/>
    <property type="match status" value="1"/>
</dbReference>
<dbReference type="RefSeq" id="WP_155933858.1">
    <property type="nucleotide sequence ID" value="NZ_WODC01000004.1"/>
</dbReference>
<organism evidence="3 4">
    <name type="scientific">Pseudodesulfovibrio alkaliphilus</name>
    <dbReference type="NCBI Taxonomy" id="2661613"/>
    <lineage>
        <taxon>Bacteria</taxon>
        <taxon>Pseudomonadati</taxon>
        <taxon>Thermodesulfobacteriota</taxon>
        <taxon>Desulfovibrionia</taxon>
        <taxon>Desulfovibrionales</taxon>
        <taxon>Desulfovibrionaceae</taxon>
    </lineage>
</organism>
<reference evidence="3 4" key="1">
    <citation type="submission" date="2019-11" db="EMBL/GenBank/DDBJ databases">
        <title>Pseudodesulfovibrio alkaliphilus, sp. nov., an alkaliphilic sulfate-reducing bacteria from mud volcano of Taman peninsula, Russia.</title>
        <authorList>
            <person name="Frolova A."/>
            <person name="Merkel A.Y."/>
            <person name="Slobodkin A.I."/>
        </authorList>
    </citation>
    <scope>NUCLEOTIDE SEQUENCE [LARGE SCALE GENOMIC DNA]</scope>
    <source>
        <strain evidence="3 4">F-1</strain>
    </source>
</reference>
<keyword evidence="4" id="KW-1185">Reference proteome</keyword>
<proteinExistence type="predicted"/>
<dbReference type="InterPro" id="IPR005801">
    <property type="entry name" value="ADC_synthase"/>
</dbReference>
<dbReference type="InterPro" id="IPR015890">
    <property type="entry name" value="Chorismate_C"/>
</dbReference>